<dbReference type="AlphaFoldDB" id="A0A6H2DQN0"/>
<dbReference type="InterPro" id="IPR003680">
    <property type="entry name" value="Flavodoxin_fold"/>
</dbReference>
<dbReference type="Proteomes" id="UP000501600">
    <property type="component" value="Chromosome"/>
</dbReference>
<accession>A0A6H2DQN0</accession>
<dbReference type="GO" id="GO:0003955">
    <property type="term" value="F:NAD(P)H dehydrogenase (quinone) activity"/>
    <property type="evidence" value="ECO:0007669"/>
    <property type="project" value="TreeGrafter"/>
</dbReference>
<keyword evidence="5" id="KW-1185">Reference proteome</keyword>
<organism evidence="4 5">
    <name type="scientific">Parasphingorhabdus halotolerans</name>
    <dbReference type="NCBI Taxonomy" id="2725558"/>
    <lineage>
        <taxon>Bacteria</taxon>
        <taxon>Pseudomonadati</taxon>
        <taxon>Pseudomonadota</taxon>
        <taxon>Alphaproteobacteria</taxon>
        <taxon>Sphingomonadales</taxon>
        <taxon>Sphingomonadaceae</taxon>
        <taxon>Parasphingorhabdus</taxon>
    </lineage>
</organism>
<dbReference type="GO" id="GO:0005829">
    <property type="term" value="C:cytosol"/>
    <property type="evidence" value="ECO:0007669"/>
    <property type="project" value="TreeGrafter"/>
</dbReference>
<dbReference type="InterPro" id="IPR029039">
    <property type="entry name" value="Flavoprotein-like_sf"/>
</dbReference>
<protein>
    <submittedName>
        <fullName evidence="4">Flavodoxin family protein</fullName>
    </submittedName>
</protein>
<keyword evidence="2" id="KW-0560">Oxidoreductase</keyword>
<dbReference type="InterPro" id="IPR051545">
    <property type="entry name" value="NAD(P)H_dehydrogenase_qn"/>
</dbReference>
<reference evidence="4 5" key="1">
    <citation type="submission" date="2020-04" db="EMBL/GenBank/DDBJ databases">
        <title>Genome sequence for Sphingorhabdus sp. strain M1.</title>
        <authorList>
            <person name="Park S.-J."/>
        </authorList>
    </citation>
    <scope>NUCLEOTIDE SEQUENCE [LARGE SCALE GENOMIC DNA]</scope>
    <source>
        <strain evidence="4 5">JK6</strain>
    </source>
</reference>
<evidence type="ECO:0000313" key="5">
    <source>
        <dbReference type="Proteomes" id="UP000501600"/>
    </source>
</evidence>
<dbReference type="EMBL" id="CP051217">
    <property type="protein sequence ID" value="QJB70508.1"/>
    <property type="molecule type" value="Genomic_DNA"/>
</dbReference>
<dbReference type="PANTHER" id="PTHR10204:SF34">
    <property type="entry name" value="NAD(P)H DEHYDROGENASE [QUINONE] 1 ISOFORM 1"/>
    <property type="match status" value="1"/>
</dbReference>
<dbReference type="PANTHER" id="PTHR10204">
    <property type="entry name" value="NAD P H OXIDOREDUCTASE-RELATED"/>
    <property type="match status" value="1"/>
</dbReference>
<sequence length="195" mass="21841">MKRIAIIDGHPDPSPARFGHAIVAAYADAAREAGHEVREIRLAGKNIPMLESRKQWLEEDVPASVRPGQEAIKWAQHIVFYYPLWMGDMPALLKAFLEQAFRPNFALDYGEDGYAQMPKKLLRGRSARLIVTMGMPSLFYRAYFASHSVRSFKRNILKLTGVDPVTASLIGNVDGGASHRERWLKKIAEHGANGD</sequence>
<evidence type="ECO:0000259" key="3">
    <source>
        <dbReference type="Pfam" id="PF02525"/>
    </source>
</evidence>
<evidence type="ECO:0000256" key="1">
    <source>
        <dbReference type="ARBA" id="ARBA00006252"/>
    </source>
</evidence>
<dbReference type="Gene3D" id="3.40.50.360">
    <property type="match status" value="1"/>
</dbReference>
<evidence type="ECO:0000256" key="2">
    <source>
        <dbReference type="ARBA" id="ARBA00023002"/>
    </source>
</evidence>
<dbReference type="RefSeq" id="WP_168820899.1">
    <property type="nucleotide sequence ID" value="NZ_CP051217.1"/>
</dbReference>
<name>A0A6H2DQN0_9SPHN</name>
<evidence type="ECO:0000313" key="4">
    <source>
        <dbReference type="EMBL" id="QJB70508.1"/>
    </source>
</evidence>
<feature type="domain" description="Flavodoxin-like fold" evidence="3">
    <location>
        <begin position="2"/>
        <end position="183"/>
    </location>
</feature>
<gene>
    <name evidence="4" type="ORF">HF685_15605</name>
</gene>
<dbReference type="SUPFAM" id="SSF52218">
    <property type="entry name" value="Flavoproteins"/>
    <property type="match status" value="1"/>
</dbReference>
<comment type="similarity">
    <text evidence="1">Belongs to the NAD(P)H dehydrogenase (quinone) family.</text>
</comment>
<proteinExistence type="inferred from homology"/>
<dbReference type="KEGG" id="phao:HF685_15605"/>
<dbReference type="Pfam" id="PF02525">
    <property type="entry name" value="Flavodoxin_2"/>
    <property type="match status" value="1"/>
</dbReference>